<name>A0AAD4HIG0_9AGAM</name>
<dbReference type="Proteomes" id="UP001195769">
    <property type="component" value="Unassembled WGS sequence"/>
</dbReference>
<gene>
    <name evidence="2" type="ORF">F5891DRAFT_957342</name>
</gene>
<dbReference type="GeneID" id="64669773"/>
<feature type="non-terminal residue" evidence="2">
    <location>
        <position position="1"/>
    </location>
</feature>
<protein>
    <submittedName>
        <fullName evidence="2">Uncharacterized protein</fullName>
    </submittedName>
</protein>
<reference evidence="2" key="1">
    <citation type="journal article" date="2020" name="New Phytol.">
        <title>Comparative genomics reveals dynamic genome evolution in host specialist ectomycorrhizal fungi.</title>
        <authorList>
            <person name="Lofgren L.A."/>
            <person name="Nguyen N.H."/>
            <person name="Vilgalys R."/>
            <person name="Ruytinx J."/>
            <person name="Liao H.L."/>
            <person name="Branco S."/>
            <person name="Kuo A."/>
            <person name="LaButti K."/>
            <person name="Lipzen A."/>
            <person name="Andreopoulos W."/>
            <person name="Pangilinan J."/>
            <person name="Riley R."/>
            <person name="Hundley H."/>
            <person name="Na H."/>
            <person name="Barry K."/>
            <person name="Grigoriev I.V."/>
            <person name="Stajich J.E."/>
            <person name="Kennedy P.G."/>
        </authorList>
    </citation>
    <scope>NUCLEOTIDE SEQUENCE</scope>
    <source>
        <strain evidence="2">FC203</strain>
    </source>
</reference>
<evidence type="ECO:0000313" key="2">
    <source>
        <dbReference type="EMBL" id="KAG1897371.1"/>
    </source>
</evidence>
<feature type="region of interest" description="Disordered" evidence="1">
    <location>
        <begin position="1"/>
        <end position="22"/>
    </location>
</feature>
<organism evidence="2 3">
    <name type="scientific">Suillus fuscotomentosus</name>
    <dbReference type="NCBI Taxonomy" id="1912939"/>
    <lineage>
        <taxon>Eukaryota</taxon>
        <taxon>Fungi</taxon>
        <taxon>Dikarya</taxon>
        <taxon>Basidiomycota</taxon>
        <taxon>Agaricomycotina</taxon>
        <taxon>Agaricomycetes</taxon>
        <taxon>Agaricomycetidae</taxon>
        <taxon>Boletales</taxon>
        <taxon>Suillineae</taxon>
        <taxon>Suillaceae</taxon>
        <taxon>Suillus</taxon>
    </lineage>
</organism>
<dbReference type="RefSeq" id="XP_041222947.1">
    <property type="nucleotide sequence ID" value="XM_041375475.1"/>
</dbReference>
<evidence type="ECO:0000256" key="1">
    <source>
        <dbReference type="SAM" id="MobiDB-lite"/>
    </source>
</evidence>
<dbReference type="InterPro" id="IPR009072">
    <property type="entry name" value="Histone-fold"/>
</dbReference>
<proteinExistence type="predicted"/>
<accession>A0AAD4HIG0</accession>
<sequence length="61" mass="7022">SGKPLNHSFWQQQVDTETPGYRNSPLPLTRIKKVIKSDPVISKTSLLFSAIISLYPPWRQR</sequence>
<dbReference type="Gene3D" id="1.10.20.10">
    <property type="entry name" value="Histone, subunit A"/>
    <property type="match status" value="1"/>
</dbReference>
<dbReference type="EMBL" id="JABBWK010000047">
    <property type="protein sequence ID" value="KAG1897371.1"/>
    <property type="molecule type" value="Genomic_DNA"/>
</dbReference>
<keyword evidence="3" id="KW-1185">Reference proteome</keyword>
<comment type="caution">
    <text evidence="2">The sequence shown here is derived from an EMBL/GenBank/DDBJ whole genome shotgun (WGS) entry which is preliminary data.</text>
</comment>
<dbReference type="GO" id="GO:0046982">
    <property type="term" value="F:protein heterodimerization activity"/>
    <property type="evidence" value="ECO:0007669"/>
    <property type="project" value="InterPro"/>
</dbReference>
<evidence type="ECO:0000313" key="3">
    <source>
        <dbReference type="Proteomes" id="UP001195769"/>
    </source>
</evidence>
<dbReference type="AlphaFoldDB" id="A0AAD4HIG0"/>